<keyword evidence="3" id="KW-0418">Kinase</keyword>
<dbReference type="RefSeq" id="WP_193450391.1">
    <property type="nucleotide sequence ID" value="NZ_BMUJ01000028.1"/>
</dbReference>
<dbReference type="SMART" id="SM00220">
    <property type="entry name" value="S_TKc"/>
    <property type="match status" value="1"/>
</dbReference>
<dbReference type="Pfam" id="PF00069">
    <property type="entry name" value="Pkinase"/>
    <property type="match status" value="1"/>
</dbReference>
<evidence type="ECO:0000256" key="1">
    <source>
        <dbReference type="SAM" id="MobiDB-lite"/>
    </source>
</evidence>
<keyword evidence="4" id="KW-1185">Reference proteome</keyword>
<dbReference type="Gene3D" id="1.10.510.10">
    <property type="entry name" value="Transferase(Phosphotransferase) domain 1"/>
    <property type="match status" value="1"/>
</dbReference>
<dbReference type="EC" id="2.7.11.1" evidence="3"/>
<dbReference type="InterPro" id="IPR051681">
    <property type="entry name" value="Ser/Thr_Kinases-Pseudokinases"/>
</dbReference>
<name>A0ABW1YB26_STRPL</name>
<dbReference type="InterPro" id="IPR011009">
    <property type="entry name" value="Kinase-like_dom_sf"/>
</dbReference>
<dbReference type="PANTHER" id="PTHR44329">
    <property type="entry name" value="SERINE/THREONINE-PROTEIN KINASE TNNI3K-RELATED"/>
    <property type="match status" value="1"/>
</dbReference>
<keyword evidence="3" id="KW-0808">Transferase</keyword>
<accession>A0ABW1YB26</accession>
<dbReference type="Proteomes" id="UP001596321">
    <property type="component" value="Unassembled WGS sequence"/>
</dbReference>
<dbReference type="PROSITE" id="PS00108">
    <property type="entry name" value="PROTEIN_KINASE_ST"/>
    <property type="match status" value="1"/>
</dbReference>
<feature type="region of interest" description="Disordered" evidence="1">
    <location>
        <begin position="1"/>
        <end position="26"/>
    </location>
</feature>
<dbReference type="EMBL" id="JBHSUW010000002">
    <property type="protein sequence ID" value="MFC6506849.1"/>
    <property type="molecule type" value="Genomic_DNA"/>
</dbReference>
<comment type="caution">
    <text evidence="3">The sequence shown here is derived from an EMBL/GenBank/DDBJ whole genome shotgun (WGS) entry which is preliminary data.</text>
</comment>
<sequence>MDADSHTDLTADGPYEPPPPLSGTPAAIGEVLSDRWAVVEIRRGGQAWVLIVDDLERGGRRAIKIPLSGALVGDDELEMLLRLEPHRHTVTTLGVTDVRGQPGIVFDYAPSTLTDLIRLGPGLSLAGILQQVCAGMAHLSHIVEVAHLDLKPSNVLIDENGHAKVADFGLAQRVRIQDGRFAGARGGTWAYAAPEVLRREPCDTRADIFSFGVLLYEACTGRLPYPFALAPDPVAQRAQLLDYYASPGPGDRQSELYYWGQSELTQVPVPPPGEGISILLSSCLQQHLSERPQSFTMVAEMLARAVRRPPVEAPETPLPQIDQQRRSLSLAQVLIRLDRLDEAISRLNRLLATSLPPALFETVRQTAVQALTRAGRHAEATELADWR</sequence>
<dbReference type="GO" id="GO:0004674">
    <property type="term" value="F:protein serine/threonine kinase activity"/>
    <property type="evidence" value="ECO:0007669"/>
    <property type="project" value="UniProtKB-EC"/>
</dbReference>
<proteinExistence type="predicted"/>
<dbReference type="SUPFAM" id="SSF56112">
    <property type="entry name" value="Protein kinase-like (PK-like)"/>
    <property type="match status" value="1"/>
</dbReference>
<dbReference type="PROSITE" id="PS50011">
    <property type="entry name" value="PROTEIN_KINASE_DOM"/>
    <property type="match status" value="1"/>
</dbReference>
<reference evidence="4" key="1">
    <citation type="journal article" date="2019" name="Int. J. Syst. Evol. Microbiol.">
        <title>The Global Catalogue of Microorganisms (GCM) 10K type strain sequencing project: providing services to taxonomists for standard genome sequencing and annotation.</title>
        <authorList>
            <consortium name="The Broad Institute Genomics Platform"/>
            <consortium name="The Broad Institute Genome Sequencing Center for Infectious Disease"/>
            <person name="Wu L."/>
            <person name="Ma J."/>
        </authorList>
    </citation>
    <scope>NUCLEOTIDE SEQUENCE [LARGE SCALE GENOMIC DNA]</scope>
    <source>
        <strain evidence="4">JCM 4504</strain>
    </source>
</reference>
<gene>
    <name evidence="3" type="ORF">ACFQFF_36770</name>
</gene>
<evidence type="ECO:0000259" key="2">
    <source>
        <dbReference type="PROSITE" id="PS50011"/>
    </source>
</evidence>
<feature type="domain" description="Protein kinase" evidence="2">
    <location>
        <begin position="35"/>
        <end position="303"/>
    </location>
</feature>
<evidence type="ECO:0000313" key="3">
    <source>
        <dbReference type="EMBL" id="MFC6506849.1"/>
    </source>
</evidence>
<protein>
    <submittedName>
        <fullName evidence="3">Serine/threonine-protein kinase</fullName>
        <ecNumber evidence="3">2.7.11.1</ecNumber>
    </submittedName>
</protein>
<organism evidence="3 4">
    <name type="scientific">Streptomyces plicatus</name>
    <dbReference type="NCBI Taxonomy" id="1922"/>
    <lineage>
        <taxon>Bacteria</taxon>
        <taxon>Bacillati</taxon>
        <taxon>Actinomycetota</taxon>
        <taxon>Actinomycetes</taxon>
        <taxon>Kitasatosporales</taxon>
        <taxon>Streptomycetaceae</taxon>
        <taxon>Streptomyces</taxon>
        <taxon>Streptomyces rochei group</taxon>
    </lineage>
</organism>
<dbReference type="InterPro" id="IPR008271">
    <property type="entry name" value="Ser/Thr_kinase_AS"/>
</dbReference>
<evidence type="ECO:0000313" key="4">
    <source>
        <dbReference type="Proteomes" id="UP001596321"/>
    </source>
</evidence>
<dbReference type="InterPro" id="IPR000719">
    <property type="entry name" value="Prot_kinase_dom"/>
</dbReference>
<dbReference type="CDD" id="cd14014">
    <property type="entry name" value="STKc_PknB_like"/>
    <property type="match status" value="1"/>
</dbReference>